<keyword evidence="2" id="KW-0472">Membrane</keyword>
<sequence>MSRKQSGLFQHVNTSPDPDCNPSLWEHRLRQRRPLSLNPFVGVSYGSDHEPAVLHASMVTQPEPLGRDESQKDPSTDGSGEELVKSKPNHDVEWGEQIPSWLNLFYDLAWTATFSSLTSNNQFREPWDSISYVVFFIIAWWMWVSQVLYNVDFYSNDWFHLVFMFLQLLVFGALAATTRGFDVSNYILHSPGSTGLRVYDIMTIDPERYKAERLTKVSFRVITLVVALSRAFLLIQHLRVLIYARLTSKAGRFPRRLLIVPVGLIISTALMFGSFSITMSKWGLQPYGAKIKYALWGVAILVEMIAHIVRTQLEVNQGVQLRSHGSIASRLCDITTIILGEGINAIAGTFYAILQAPGFSGPTGAGVICCAIVVFFLVYLYFEGAAPLRTVRRRAAWVMMHFPWLLSVILLLEGIKNQLLLSSFLNSALRLMVKLLDTMSSLDTSDDAQMNQTMRPLLLQAGLSWEEQYQDLFNLVNANVIEGASEAANDAAAMDANGVWILRLLLSTTLNSYLTFMDNGTVSDENYSTIRKYQDDFNFTLEDYHAIQANNSIPHYGQILQDLISSSLVNARYIMAMCGFTFITLASLNLIQSWPRDRFQWASIFSRYAMGIVMLFLLLLNIGEIQHWMEWSEADLARRAGVFKWVDAQVDSNVLGS</sequence>
<reference evidence="3" key="1">
    <citation type="submission" date="2021-01" db="EMBL/GenBank/DDBJ databases">
        <authorList>
            <person name="Kaushik A."/>
        </authorList>
    </citation>
    <scope>NUCLEOTIDE SEQUENCE</scope>
    <source>
        <strain evidence="3">AG5</strain>
    </source>
</reference>
<gene>
    <name evidence="3" type="ORF">RDB_LOCUS175394</name>
</gene>
<protein>
    <submittedName>
        <fullName evidence="3">Uncharacterized protein</fullName>
    </submittedName>
</protein>
<organism evidence="3 4">
    <name type="scientific">Rhizoctonia solani</name>
    <dbReference type="NCBI Taxonomy" id="456999"/>
    <lineage>
        <taxon>Eukaryota</taxon>
        <taxon>Fungi</taxon>
        <taxon>Dikarya</taxon>
        <taxon>Basidiomycota</taxon>
        <taxon>Agaricomycotina</taxon>
        <taxon>Agaricomycetes</taxon>
        <taxon>Cantharellales</taxon>
        <taxon>Ceratobasidiaceae</taxon>
        <taxon>Rhizoctonia</taxon>
    </lineage>
</organism>
<feature type="transmembrane region" description="Helical" evidence="2">
    <location>
        <begin position="331"/>
        <end position="353"/>
    </location>
</feature>
<evidence type="ECO:0000256" key="2">
    <source>
        <dbReference type="SAM" id="Phobius"/>
    </source>
</evidence>
<feature type="region of interest" description="Disordered" evidence="1">
    <location>
        <begin position="1"/>
        <end position="24"/>
    </location>
</feature>
<feature type="transmembrane region" description="Helical" evidence="2">
    <location>
        <begin position="217"/>
        <end position="236"/>
    </location>
</feature>
<comment type="caution">
    <text evidence="3">The sequence shown here is derived from an EMBL/GenBank/DDBJ whole genome shotgun (WGS) entry which is preliminary data.</text>
</comment>
<dbReference type="InterPro" id="IPR010640">
    <property type="entry name" value="Low_temperature_requirement_A"/>
</dbReference>
<keyword evidence="2" id="KW-1133">Transmembrane helix</keyword>
<feature type="transmembrane region" description="Helical" evidence="2">
    <location>
        <begin position="604"/>
        <end position="622"/>
    </location>
</feature>
<feature type="transmembrane region" description="Helical" evidence="2">
    <location>
        <begin position="257"/>
        <end position="279"/>
    </location>
</feature>
<dbReference type="Proteomes" id="UP000663827">
    <property type="component" value="Unassembled WGS sequence"/>
</dbReference>
<dbReference type="Pfam" id="PF06772">
    <property type="entry name" value="LtrA"/>
    <property type="match status" value="1"/>
</dbReference>
<evidence type="ECO:0000313" key="4">
    <source>
        <dbReference type="Proteomes" id="UP000663827"/>
    </source>
</evidence>
<feature type="transmembrane region" description="Helical" evidence="2">
    <location>
        <begin position="158"/>
        <end position="176"/>
    </location>
</feature>
<feature type="transmembrane region" description="Helical" evidence="2">
    <location>
        <begin position="573"/>
        <end position="592"/>
    </location>
</feature>
<feature type="transmembrane region" description="Helical" evidence="2">
    <location>
        <begin position="291"/>
        <end position="310"/>
    </location>
</feature>
<evidence type="ECO:0000256" key="1">
    <source>
        <dbReference type="SAM" id="MobiDB-lite"/>
    </source>
</evidence>
<dbReference type="PANTHER" id="PTHR42101:SF1">
    <property type="entry name" value="LOW TEMPERATURE REQUIREMENT A"/>
    <property type="match status" value="1"/>
</dbReference>
<dbReference type="EMBL" id="CAJNJQ010006301">
    <property type="protein sequence ID" value="CAE7226053.1"/>
    <property type="molecule type" value="Genomic_DNA"/>
</dbReference>
<feature type="transmembrane region" description="Helical" evidence="2">
    <location>
        <begin position="130"/>
        <end position="151"/>
    </location>
</feature>
<proteinExistence type="predicted"/>
<feature type="transmembrane region" description="Helical" evidence="2">
    <location>
        <begin position="359"/>
        <end position="382"/>
    </location>
</feature>
<evidence type="ECO:0000313" key="3">
    <source>
        <dbReference type="EMBL" id="CAE7226053.1"/>
    </source>
</evidence>
<accession>A0A8H3EET3</accession>
<dbReference type="PANTHER" id="PTHR42101">
    <property type="entry name" value="CHROMOSOME 16, WHOLE GENOME SHOTGUN SEQUENCE"/>
    <property type="match status" value="1"/>
</dbReference>
<dbReference type="AlphaFoldDB" id="A0A8H3EET3"/>
<name>A0A8H3EET3_9AGAM</name>
<keyword evidence="2" id="KW-0812">Transmembrane</keyword>
<feature type="region of interest" description="Disordered" evidence="1">
    <location>
        <begin position="60"/>
        <end position="86"/>
    </location>
</feature>
<feature type="transmembrane region" description="Helical" evidence="2">
    <location>
        <begin position="394"/>
        <end position="412"/>
    </location>
</feature>
<feature type="compositionally biased region" description="Basic and acidic residues" evidence="1">
    <location>
        <begin position="65"/>
        <end position="75"/>
    </location>
</feature>
<feature type="compositionally biased region" description="Polar residues" evidence="1">
    <location>
        <begin position="1"/>
        <end position="16"/>
    </location>
</feature>